<feature type="chain" id="PRO_5017034571" description="Transposon Ty3-I Gag-Pol polyprotein" evidence="1">
    <location>
        <begin position="21"/>
        <end position="136"/>
    </location>
</feature>
<evidence type="ECO:0000313" key="3">
    <source>
        <dbReference type="Proteomes" id="UP000257109"/>
    </source>
</evidence>
<proteinExistence type="predicted"/>
<evidence type="ECO:0000313" key="2">
    <source>
        <dbReference type="EMBL" id="RDY04461.1"/>
    </source>
</evidence>
<dbReference type="EMBL" id="QJKJ01002077">
    <property type="protein sequence ID" value="RDY04461.1"/>
    <property type="molecule type" value="Genomic_DNA"/>
</dbReference>
<dbReference type="Gene3D" id="3.10.10.10">
    <property type="entry name" value="HIV Type 1 Reverse Transcriptase, subunit A, domain 1"/>
    <property type="match status" value="1"/>
</dbReference>
<sequence>MLHACTFAVISLPVSMIALLEEFKDVFLDDIPSGLPPFRGIKHHINLCPRASLPNKGAYRKNPEEGKEIQKQVGKLLGKGWIRESMSPCVMPVILVPKKDGTWRMNLIPYLAYLLDELHGSQMFSKIDLKSTIRYE</sequence>
<feature type="non-terminal residue" evidence="2">
    <location>
        <position position="1"/>
    </location>
</feature>
<protein>
    <recommendedName>
        <fullName evidence="4">Transposon Ty3-I Gag-Pol polyprotein</fullName>
    </recommendedName>
</protein>
<keyword evidence="3" id="KW-1185">Reference proteome</keyword>
<dbReference type="AlphaFoldDB" id="A0A371HNT6"/>
<dbReference type="Proteomes" id="UP000257109">
    <property type="component" value="Unassembled WGS sequence"/>
</dbReference>
<dbReference type="PANTHER" id="PTHR35046">
    <property type="entry name" value="ZINC KNUCKLE (CCHC-TYPE) FAMILY PROTEIN"/>
    <property type="match status" value="1"/>
</dbReference>
<dbReference type="InterPro" id="IPR043502">
    <property type="entry name" value="DNA/RNA_pol_sf"/>
</dbReference>
<evidence type="ECO:0008006" key="4">
    <source>
        <dbReference type="Google" id="ProtNLM"/>
    </source>
</evidence>
<reference evidence="2" key="1">
    <citation type="submission" date="2018-05" db="EMBL/GenBank/DDBJ databases">
        <title>Draft genome of Mucuna pruriens seed.</title>
        <authorList>
            <person name="Nnadi N.E."/>
            <person name="Vos R."/>
            <person name="Hasami M.H."/>
            <person name="Devisetty U.K."/>
            <person name="Aguiy J.C."/>
        </authorList>
    </citation>
    <scope>NUCLEOTIDE SEQUENCE [LARGE SCALE GENOMIC DNA]</scope>
    <source>
        <strain evidence="2">JCA_2017</strain>
    </source>
</reference>
<dbReference type="SUPFAM" id="SSF56672">
    <property type="entry name" value="DNA/RNA polymerases"/>
    <property type="match status" value="1"/>
</dbReference>
<dbReference type="OrthoDB" id="532959at2759"/>
<comment type="caution">
    <text evidence="2">The sequence shown here is derived from an EMBL/GenBank/DDBJ whole genome shotgun (WGS) entry which is preliminary data.</text>
</comment>
<keyword evidence="1" id="KW-0732">Signal</keyword>
<evidence type="ECO:0000256" key="1">
    <source>
        <dbReference type="SAM" id="SignalP"/>
    </source>
</evidence>
<gene>
    <name evidence="2" type="ORF">CR513_11827</name>
</gene>
<accession>A0A371HNT6</accession>
<name>A0A371HNT6_MUCPR</name>
<dbReference type="PANTHER" id="PTHR35046:SF26">
    <property type="entry name" value="RNA-DIRECTED DNA POLYMERASE"/>
    <property type="match status" value="1"/>
</dbReference>
<feature type="signal peptide" evidence="1">
    <location>
        <begin position="1"/>
        <end position="20"/>
    </location>
</feature>
<organism evidence="2 3">
    <name type="scientific">Mucuna pruriens</name>
    <name type="common">Velvet bean</name>
    <name type="synonym">Dolichos pruriens</name>
    <dbReference type="NCBI Taxonomy" id="157652"/>
    <lineage>
        <taxon>Eukaryota</taxon>
        <taxon>Viridiplantae</taxon>
        <taxon>Streptophyta</taxon>
        <taxon>Embryophyta</taxon>
        <taxon>Tracheophyta</taxon>
        <taxon>Spermatophyta</taxon>
        <taxon>Magnoliopsida</taxon>
        <taxon>eudicotyledons</taxon>
        <taxon>Gunneridae</taxon>
        <taxon>Pentapetalae</taxon>
        <taxon>rosids</taxon>
        <taxon>fabids</taxon>
        <taxon>Fabales</taxon>
        <taxon>Fabaceae</taxon>
        <taxon>Papilionoideae</taxon>
        <taxon>50 kb inversion clade</taxon>
        <taxon>NPAAA clade</taxon>
        <taxon>indigoferoid/millettioid clade</taxon>
        <taxon>Phaseoleae</taxon>
        <taxon>Mucuna</taxon>
    </lineage>
</organism>